<feature type="chain" id="PRO_5037939174" description="SH3b domain-containing protein" evidence="2">
    <location>
        <begin position="25"/>
        <end position="381"/>
    </location>
</feature>
<name>A0A916W1T1_9HYPH</name>
<gene>
    <name evidence="3" type="ORF">GCM10011385_12860</name>
</gene>
<reference evidence="3" key="1">
    <citation type="journal article" date="2014" name="Int. J. Syst. Evol. Microbiol.">
        <title>Complete genome sequence of Corynebacterium casei LMG S-19264T (=DSM 44701T), isolated from a smear-ripened cheese.</title>
        <authorList>
            <consortium name="US DOE Joint Genome Institute (JGI-PGF)"/>
            <person name="Walter F."/>
            <person name="Albersmeier A."/>
            <person name="Kalinowski J."/>
            <person name="Ruckert C."/>
        </authorList>
    </citation>
    <scope>NUCLEOTIDE SEQUENCE</scope>
    <source>
        <strain evidence="3">CGMCC 1.15320</strain>
    </source>
</reference>
<feature type="compositionally biased region" description="Basic residues" evidence="1">
    <location>
        <begin position="232"/>
        <end position="241"/>
    </location>
</feature>
<dbReference type="Gene3D" id="2.30.30.40">
    <property type="entry name" value="SH3 Domains"/>
    <property type="match status" value="1"/>
</dbReference>
<feature type="signal peptide" evidence="2">
    <location>
        <begin position="1"/>
        <end position="24"/>
    </location>
</feature>
<evidence type="ECO:0008006" key="5">
    <source>
        <dbReference type="Google" id="ProtNLM"/>
    </source>
</evidence>
<evidence type="ECO:0000256" key="2">
    <source>
        <dbReference type="SAM" id="SignalP"/>
    </source>
</evidence>
<sequence>MSIFLRLILLVVGVTAFGGHHAHADLSYTAHSTSEGYSFILVSGSFSYDDNLREFEQVVLRHDASVVTFNSPGGNIAKAMELGRLIRSNQLGTIQFRDSECSSACSLAFMGGVQRYAEAGSIGVHKSSYSDSSRLSTEEAVSHVQALTAEVIMFMGEMGVDPALLQLALQYDSNDIRYLSRSEMEKYRVTTISGTSVATSSNTFTPRPPASPPRSVSGISENRLTIPEARSGRVRHPKGKAPVKLDSNGDSPTLATLQNGTSLRILDNQDRWYRVQSGRITGYMHHTWVYVDQFDSGPFNRRHLQIKSYDNLNDAIRFAEASPLNLDVYLASNAWYAVTLRGTFEEGNGRAVLKRLKSSHQIPDDSFMTYANTYVRKLCCN</sequence>
<reference evidence="3" key="2">
    <citation type="submission" date="2020-09" db="EMBL/GenBank/DDBJ databases">
        <authorList>
            <person name="Sun Q."/>
            <person name="Zhou Y."/>
        </authorList>
    </citation>
    <scope>NUCLEOTIDE SEQUENCE</scope>
    <source>
        <strain evidence="3">CGMCC 1.15320</strain>
    </source>
</reference>
<proteinExistence type="predicted"/>
<comment type="caution">
    <text evidence="3">The sequence shown here is derived from an EMBL/GenBank/DDBJ whole genome shotgun (WGS) entry which is preliminary data.</text>
</comment>
<dbReference type="AlphaFoldDB" id="A0A916W1T1"/>
<evidence type="ECO:0000256" key="1">
    <source>
        <dbReference type="SAM" id="MobiDB-lite"/>
    </source>
</evidence>
<dbReference type="SUPFAM" id="SSF52096">
    <property type="entry name" value="ClpP/crotonase"/>
    <property type="match status" value="1"/>
</dbReference>
<feature type="region of interest" description="Disordered" evidence="1">
    <location>
        <begin position="198"/>
        <end position="252"/>
    </location>
</feature>
<protein>
    <recommendedName>
        <fullName evidence="5">SH3b domain-containing protein</fullName>
    </recommendedName>
</protein>
<keyword evidence="2" id="KW-0732">Signal</keyword>
<dbReference type="InterPro" id="IPR029045">
    <property type="entry name" value="ClpP/crotonase-like_dom_sf"/>
</dbReference>
<dbReference type="Gene3D" id="3.90.226.10">
    <property type="entry name" value="2-enoyl-CoA Hydratase, Chain A, domain 1"/>
    <property type="match status" value="1"/>
</dbReference>
<dbReference type="RefSeq" id="WP_244630254.1">
    <property type="nucleotide sequence ID" value="NZ_BMIF01000003.1"/>
</dbReference>
<organism evidence="3 4">
    <name type="scientific">Nitratireductor aestuarii</name>
    <dbReference type="NCBI Taxonomy" id="1735103"/>
    <lineage>
        <taxon>Bacteria</taxon>
        <taxon>Pseudomonadati</taxon>
        <taxon>Pseudomonadota</taxon>
        <taxon>Alphaproteobacteria</taxon>
        <taxon>Hyphomicrobiales</taxon>
        <taxon>Phyllobacteriaceae</taxon>
        <taxon>Nitratireductor</taxon>
    </lineage>
</organism>
<accession>A0A916W1T1</accession>
<keyword evidence="4" id="KW-1185">Reference proteome</keyword>
<dbReference type="EMBL" id="BMIF01000003">
    <property type="protein sequence ID" value="GGA60638.1"/>
    <property type="molecule type" value="Genomic_DNA"/>
</dbReference>
<dbReference type="Proteomes" id="UP000636264">
    <property type="component" value="Unassembled WGS sequence"/>
</dbReference>
<evidence type="ECO:0000313" key="3">
    <source>
        <dbReference type="EMBL" id="GGA60638.1"/>
    </source>
</evidence>
<evidence type="ECO:0000313" key="4">
    <source>
        <dbReference type="Proteomes" id="UP000636264"/>
    </source>
</evidence>